<proteinExistence type="predicted"/>
<evidence type="ECO:0000256" key="1">
    <source>
        <dbReference type="SAM" id="SignalP"/>
    </source>
</evidence>
<dbReference type="PROSITE" id="PS51257">
    <property type="entry name" value="PROKAR_LIPOPROTEIN"/>
    <property type="match status" value="1"/>
</dbReference>
<organism evidence="2 3">
    <name type="scientific">Cystobacter fuscus (strain ATCC 25194 / DSM 2262 / NBRC 100088 / M29)</name>
    <dbReference type="NCBI Taxonomy" id="1242864"/>
    <lineage>
        <taxon>Bacteria</taxon>
        <taxon>Pseudomonadati</taxon>
        <taxon>Myxococcota</taxon>
        <taxon>Myxococcia</taxon>
        <taxon>Myxococcales</taxon>
        <taxon>Cystobacterineae</taxon>
        <taxon>Archangiaceae</taxon>
        <taxon>Cystobacter</taxon>
    </lineage>
</organism>
<evidence type="ECO:0000313" key="3">
    <source>
        <dbReference type="Proteomes" id="UP000011682"/>
    </source>
</evidence>
<keyword evidence="2" id="KW-0449">Lipoprotein</keyword>
<keyword evidence="3" id="KW-1185">Reference proteome</keyword>
<dbReference type="EMBL" id="ANAH02000064">
    <property type="protein sequence ID" value="EPX57406.1"/>
    <property type="molecule type" value="Genomic_DNA"/>
</dbReference>
<accession>S9P2M1</accession>
<feature type="chain" id="PRO_5004567342" evidence="1">
    <location>
        <begin position="26"/>
        <end position="127"/>
    </location>
</feature>
<name>S9P2M1_CYSF2</name>
<gene>
    <name evidence="2" type="ORF">D187_007160</name>
</gene>
<protein>
    <submittedName>
        <fullName evidence="2">Lipoprotein</fullName>
    </submittedName>
</protein>
<dbReference type="Proteomes" id="UP000011682">
    <property type="component" value="Unassembled WGS sequence"/>
</dbReference>
<reference evidence="2" key="1">
    <citation type="submission" date="2013-05" db="EMBL/GenBank/DDBJ databases">
        <title>Genome assembly of Cystobacter fuscus DSM 2262.</title>
        <authorList>
            <person name="Sharma G."/>
            <person name="Khatri I."/>
            <person name="Kaur C."/>
            <person name="Mayilraj S."/>
            <person name="Subramanian S."/>
        </authorList>
    </citation>
    <scope>NUCLEOTIDE SEQUENCE [LARGE SCALE GENOMIC DNA]</scope>
    <source>
        <strain evidence="2">DSM 2262</strain>
    </source>
</reference>
<sequence length="127" mass="13290">MMNRTWVLSSLLLGSFLLSACGAKAGDACKDSTAFSCASEKEALECRNSQWRALPCRGSEGCDEASGKVVCDMRGSVEGDACALTAEGRGLCTEDGKGVLECRMGTLVRTRTCGTCSMDNALVSCTP</sequence>
<feature type="signal peptide" evidence="1">
    <location>
        <begin position="1"/>
        <end position="25"/>
    </location>
</feature>
<keyword evidence="1" id="KW-0732">Signal</keyword>
<evidence type="ECO:0000313" key="2">
    <source>
        <dbReference type="EMBL" id="EPX57406.1"/>
    </source>
</evidence>
<dbReference type="AlphaFoldDB" id="S9P2M1"/>
<comment type="caution">
    <text evidence="2">The sequence shown here is derived from an EMBL/GenBank/DDBJ whole genome shotgun (WGS) entry which is preliminary data.</text>
</comment>